<comment type="caution">
    <text evidence="2">The sequence shown here is derived from an EMBL/GenBank/DDBJ whole genome shotgun (WGS) entry which is preliminary data.</text>
</comment>
<dbReference type="CDD" id="cd00143">
    <property type="entry name" value="PP2Cc"/>
    <property type="match status" value="1"/>
</dbReference>
<dbReference type="InterPro" id="IPR001932">
    <property type="entry name" value="PPM-type_phosphatase-like_dom"/>
</dbReference>
<reference evidence="2 3" key="1">
    <citation type="journal article" date="2020" name="Cell Host Microbe">
        <title>Functional and Genomic Variation between Human-Derived Isolates of Lachnospiraceae Reveals Inter- and Intra-Species Diversity.</title>
        <authorList>
            <person name="Sorbara M.T."/>
            <person name="Littmann E.R."/>
            <person name="Fontana E."/>
            <person name="Moody T.U."/>
            <person name="Kohout C.E."/>
            <person name="Gjonbalaj M."/>
            <person name="Eaton V."/>
            <person name="Seok R."/>
            <person name="Leiner I.M."/>
            <person name="Pamer E.G."/>
        </authorList>
    </citation>
    <scope>NUCLEOTIDE SEQUENCE [LARGE SCALE GENOMIC DNA]</scope>
    <source>
        <strain evidence="2 3">MSK.14.16</strain>
    </source>
</reference>
<protein>
    <submittedName>
        <fullName evidence="2">LlaJI family restriction endonuclease</fullName>
    </submittedName>
</protein>
<evidence type="ECO:0000313" key="3">
    <source>
        <dbReference type="Proteomes" id="UP000821846"/>
    </source>
</evidence>
<keyword evidence="3" id="KW-1185">Reference proteome</keyword>
<dbReference type="Proteomes" id="UP000821846">
    <property type="component" value="Unassembled WGS sequence"/>
</dbReference>
<dbReference type="RefSeq" id="WP_173866743.1">
    <property type="nucleotide sequence ID" value="NZ_JAAWUU010000047.1"/>
</dbReference>
<name>A0ABX2H1G6_9FIRM</name>
<keyword evidence="2" id="KW-0255">Endonuclease</keyword>
<keyword evidence="2" id="KW-0540">Nuclease</keyword>
<dbReference type="InterPro" id="IPR018579">
    <property type="entry name" value="Restrct_endonuc_II_LlaJI"/>
</dbReference>
<dbReference type="SUPFAM" id="SSF81606">
    <property type="entry name" value="PP2C-like"/>
    <property type="match status" value="1"/>
</dbReference>
<accession>A0ABX2H1G6</accession>
<dbReference type="InterPro" id="IPR036457">
    <property type="entry name" value="PPM-type-like_dom_sf"/>
</dbReference>
<feature type="domain" description="PPM-type phosphatase" evidence="1">
    <location>
        <begin position="32"/>
        <end position="250"/>
    </location>
</feature>
<dbReference type="Pfam" id="PF09563">
    <property type="entry name" value="RE_LlaJI"/>
    <property type="match status" value="1"/>
</dbReference>
<proteinExistence type="predicted"/>
<keyword evidence="2" id="KW-0378">Hydrolase</keyword>
<evidence type="ECO:0000259" key="1">
    <source>
        <dbReference type="PROSITE" id="PS51746"/>
    </source>
</evidence>
<dbReference type="Gene3D" id="3.60.40.10">
    <property type="entry name" value="PPM-type phosphatase domain"/>
    <property type="match status" value="1"/>
</dbReference>
<dbReference type="EMBL" id="JAAWUZ010000048">
    <property type="protein sequence ID" value="NSG30896.1"/>
    <property type="molecule type" value="Genomic_DNA"/>
</dbReference>
<dbReference type="SMART" id="SM00331">
    <property type="entry name" value="PP2C_SIG"/>
    <property type="match status" value="1"/>
</dbReference>
<dbReference type="Pfam" id="PF13672">
    <property type="entry name" value="PP2C_2"/>
    <property type="match status" value="1"/>
</dbReference>
<dbReference type="GO" id="GO:0004519">
    <property type="term" value="F:endonuclease activity"/>
    <property type="evidence" value="ECO:0007669"/>
    <property type="project" value="UniProtKB-KW"/>
</dbReference>
<dbReference type="SMART" id="SM00332">
    <property type="entry name" value="PP2Cc"/>
    <property type="match status" value="1"/>
</dbReference>
<evidence type="ECO:0000313" key="2">
    <source>
        <dbReference type="EMBL" id="NSG30896.1"/>
    </source>
</evidence>
<sequence>MKNDNRISVKAVCASITGALMERNEDNFCFNGIGMPEVHDDLEENLIAEVGGQWVAVFDGIGGLPRGEEASYLAAKTLLDEERPWTEQDEQNYETILLQMLKKINDNITSWRKDRKITKMGTTMSALKFGQEAIYGLSIGDSRIYRMHDGKLEQLSTDHTFRRPGHMKSALTEYLGKEHQAEFPENSFFCVPYEKGDRYLICSDGLTDMLEESKIKSRMEQPVEEAVTSLIEETIRMGADDNTTIILAEVESETDEVQNGSDAMQSESDAVMGKQIEYIQDGAEITSEEWIMQLQQEKYRSFGFEYKNWKNENLIFYRTDQDTNEKHYYSNFVGIVRWADKMLLSFPKSVKLDQSEGYLKKLEMLKVYAKLLDLYLADVWEAAERNQKCKPKKAPWNMVSQSVEQWCAQTEKEQADTAEVQIIAAVKFEKVYEWLLGWLYGNQISLFGEKVFFESKILDQKEININECQNNVYSWKVYGKSGNGIQDRTPVFKNQEKKNIPDIVIEMDKEDSELKNICCILDAKYCGWDGESYILPGNADIYKQFFYQEQFVKLYSKQAPEKEVKIYNALIFPDYMGDTVRTNKNKEGILRLCAVAAFDLHKDRTIGIWQVNLQKLIEGRISSDEEVQKRMQKNCRGITESLIKTGKDFLPMRTK</sequence>
<gene>
    <name evidence="2" type="ORF">HFM93_11585</name>
</gene>
<organism evidence="2 3">
    <name type="scientific">Faecalicatena fissicatena</name>
    <dbReference type="NCBI Taxonomy" id="290055"/>
    <lineage>
        <taxon>Bacteria</taxon>
        <taxon>Bacillati</taxon>
        <taxon>Bacillota</taxon>
        <taxon>Clostridia</taxon>
        <taxon>Lachnospirales</taxon>
        <taxon>Lachnospiraceae</taxon>
        <taxon>Faecalicatena</taxon>
    </lineage>
</organism>
<dbReference type="PROSITE" id="PS51746">
    <property type="entry name" value="PPM_2"/>
    <property type="match status" value="1"/>
</dbReference>